<organism evidence="2 3">
    <name type="scientific">Peronospora matthiolae</name>
    <dbReference type="NCBI Taxonomy" id="2874970"/>
    <lineage>
        <taxon>Eukaryota</taxon>
        <taxon>Sar</taxon>
        <taxon>Stramenopiles</taxon>
        <taxon>Oomycota</taxon>
        <taxon>Peronosporomycetes</taxon>
        <taxon>Peronosporales</taxon>
        <taxon>Peronosporaceae</taxon>
        <taxon>Peronospora</taxon>
    </lineage>
</organism>
<evidence type="ECO:0000313" key="3">
    <source>
        <dbReference type="Proteomes" id="UP001162060"/>
    </source>
</evidence>
<feature type="region of interest" description="Disordered" evidence="1">
    <location>
        <begin position="114"/>
        <end position="135"/>
    </location>
</feature>
<evidence type="ECO:0000313" key="2">
    <source>
        <dbReference type="EMBL" id="CAK7939191.1"/>
    </source>
</evidence>
<feature type="region of interest" description="Disordered" evidence="1">
    <location>
        <begin position="86"/>
        <end position="105"/>
    </location>
</feature>
<sequence length="135" mass="14947">MKKLLSSDPVLKTINPKLIELLHRPITAPKPTHTVLEALRSLINLLTEARFTEGKFNVQTLQECNHDRVIAAGQSLFKTLSPLLGIRDPGDNPTPPIKTSDQRITPRITMKQVITLSKDSPNSEHTGSSRYASAE</sequence>
<reference evidence="2" key="1">
    <citation type="submission" date="2024-01" db="EMBL/GenBank/DDBJ databases">
        <authorList>
            <person name="Webb A."/>
        </authorList>
    </citation>
    <scope>NUCLEOTIDE SEQUENCE</scope>
    <source>
        <strain evidence="2">Pm1</strain>
    </source>
</reference>
<evidence type="ECO:0000256" key="1">
    <source>
        <dbReference type="SAM" id="MobiDB-lite"/>
    </source>
</evidence>
<name>A0AAV1UXT8_9STRA</name>
<dbReference type="EMBL" id="CAKLBY020000241">
    <property type="protein sequence ID" value="CAK7939191.1"/>
    <property type="molecule type" value="Genomic_DNA"/>
</dbReference>
<protein>
    <submittedName>
        <fullName evidence="2">Uncharacterized protein</fullName>
    </submittedName>
</protein>
<comment type="caution">
    <text evidence="2">The sequence shown here is derived from an EMBL/GenBank/DDBJ whole genome shotgun (WGS) entry which is preliminary data.</text>
</comment>
<accession>A0AAV1UXT8</accession>
<gene>
    <name evidence="2" type="ORF">PM001_LOCUS24341</name>
</gene>
<proteinExistence type="predicted"/>
<dbReference type="AlphaFoldDB" id="A0AAV1UXT8"/>
<dbReference type="Proteomes" id="UP001162060">
    <property type="component" value="Unassembled WGS sequence"/>
</dbReference>